<dbReference type="AlphaFoldDB" id="A0AA87YVN2"/>
<keyword evidence="5" id="KW-0934">Plastid</keyword>
<dbReference type="GO" id="GO:0045036">
    <property type="term" value="P:protein targeting to chloroplast"/>
    <property type="evidence" value="ECO:0007669"/>
    <property type="project" value="UniProtKB-ARBA"/>
</dbReference>
<keyword evidence="15" id="KW-1185">Reference proteome</keyword>
<evidence type="ECO:0000256" key="2">
    <source>
        <dbReference type="ARBA" id="ARBA00022448"/>
    </source>
</evidence>
<dbReference type="InterPro" id="IPR057354">
    <property type="entry name" value="POTRA1_3_Toc75"/>
</dbReference>
<dbReference type="Pfam" id="PF25280">
    <property type="entry name" value="POTRA2_Toc75"/>
    <property type="match status" value="1"/>
</dbReference>
<keyword evidence="4" id="KW-0150">Chloroplast</keyword>
<evidence type="ECO:0008006" key="16">
    <source>
        <dbReference type="Google" id="ProtNLM"/>
    </source>
</evidence>
<evidence type="ECO:0000259" key="12">
    <source>
        <dbReference type="Pfam" id="PF25280"/>
    </source>
</evidence>
<dbReference type="InterPro" id="IPR057355">
    <property type="entry name" value="POTRA2_Toc75"/>
</dbReference>
<organism evidence="14 15">
    <name type="scientific">Ficus carica</name>
    <name type="common">Common fig</name>
    <dbReference type="NCBI Taxonomy" id="3494"/>
    <lineage>
        <taxon>Eukaryota</taxon>
        <taxon>Viridiplantae</taxon>
        <taxon>Streptophyta</taxon>
        <taxon>Embryophyta</taxon>
        <taxon>Tracheophyta</taxon>
        <taxon>Spermatophyta</taxon>
        <taxon>Magnoliopsida</taxon>
        <taxon>eudicotyledons</taxon>
        <taxon>Gunneridae</taxon>
        <taxon>Pentapetalae</taxon>
        <taxon>rosids</taxon>
        <taxon>fabids</taxon>
        <taxon>Rosales</taxon>
        <taxon>Moraceae</taxon>
        <taxon>Ficeae</taxon>
        <taxon>Ficus</taxon>
    </lineage>
</organism>
<evidence type="ECO:0000313" key="14">
    <source>
        <dbReference type="EMBL" id="GMN24082.1"/>
    </source>
</evidence>
<dbReference type="GO" id="GO:0009707">
    <property type="term" value="C:chloroplast outer membrane"/>
    <property type="evidence" value="ECO:0007669"/>
    <property type="project" value="UniProtKB-SubCell"/>
</dbReference>
<dbReference type="EMBL" id="BTGU01000001">
    <property type="protein sequence ID" value="GMN24082.1"/>
    <property type="molecule type" value="Genomic_DNA"/>
</dbReference>
<feature type="domain" description="Toc75-like POTRA" evidence="13">
    <location>
        <begin position="537"/>
        <end position="588"/>
    </location>
</feature>
<dbReference type="InterPro" id="IPR000184">
    <property type="entry name" value="Bac_surfAg_D15"/>
</dbReference>
<evidence type="ECO:0000313" key="15">
    <source>
        <dbReference type="Proteomes" id="UP001187192"/>
    </source>
</evidence>
<feature type="domain" description="Toc75-like POTRA" evidence="13">
    <location>
        <begin position="369"/>
        <end position="398"/>
    </location>
</feature>
<evidence type="ECO:0000256" key="6">
    <source>
        <dbReference type="ARBA" id="ARBA00022692"/>
    </source>
</evidence>
<evidence type="ECO:0000256" key="9">
    <source>
        <dbReference type="ARBA" id="ARBA00023136"/>
    </source>
</evidence>
<evidence type="ECO:0000256" key="8">
    <source>
        <dbReference type="ARBA" id="ARBA00022927"/>
    </source>
</evidence>
<dbReference type="GO" id="GO:0045037">
    <property type="term" value="P:protein import into chloroplast stroma"/>
    <property type="evidence" value="ECO:0007669"/>
    <property type="project" value="TreeGrafter"/>
</dbReference>
<feature type="domain" description="Toc75-like POTRA" evidence="13">
    <location>
        <begin position="157"/>
        <end position="248"/>
    </location>
</feature>
<feature type="domain" description="Bacterial surface antigen (D15)" evidence="11">
    <location>
        <begin position="627"/>
        <end position="959"/>
    </location>
</feature>
<evidence type="ECO:0000259" key="13">
    <source>
        <dbReference type="Pfam" id="PF25282"/>
    </source>
</evidence>
<reference evidence="14" key="1">
    <citation type="submission" date="2023-07" db="EMBL/GenBank/DDBJ databases">
        <title>draft genome sequence of fig (Ficus carica).</title>
        <authorList>
            <person name="Takahashi T."/>
            <person name="Nishimura K."/>
        </authorList>
    </citation>
    <scope>NUCLEOTIDE SEQUENCE</scope>
</reference>
<evidence type="ECO:0000256" key="10">
    <source>
        <dbReference type="ARBA" id="ARBA00061638"/>
    </source>
</evidence>
<keyword evidence="3" id="KW-1134">Transmembrane beta strand</keyword>
<evidence type="ECO:0000256" key="7">
    <source>
        <dbReference type="ARBA" id="ARBA00022805"/>
    </source>
</evidence>
<gene>
    <name evidence="14" type="ORF">TIFTF001_000391</name>
</gene>
<evidence type="ECO:0000259" key="11">
    <source>
        <dbReference type="Pfam" id="PF01103"/>
    </source>
</evidence>
<dbReference type="GO" id="GO:0009658">
    <property type="term" value="P:chloroplast organization"/>
    <property type="evidence" value="ECO:0007669"/>
    <property type="project" value="TreeGrafter"/>
</dbReference>
<dbReference type="PANTHER" id="PTHR12815">
    <property type="entry name" value="SORTING AND ASSEMBLY MACHINERY SAMM50 PROTEIN FAMILY MEMBER"/>
    <property type="match status" value="1"/>
</dbReference>
<evidence type="ECO:0000256" key="1">
    <source>
        <dbReference type="ARBA" id="ARBA00004396"/>
    </source>
</evidence>
<evidence type="ECO:0000256" key="4">
    <source>
        <dbReference type="ARBA" id="ARBA00022528"/>
    </source>
</evidence>
<dbReference type="Gene3D" id="2.40.160.50">
    <property type="entry name" value="membrane protein fhac: a member of the omp85/tpsb transporter family"/>
    <property type="match status" value="1"/>
</dbReference>
<dbReference type="Pfam" id="PF25282">
    <property type="entry name" value="POTRA1_3_Toc75"/>
    <property type="match status" value="3"/>
</dbReference>
<evidence type="ECO:0000256" key="5">
    <source>
        <dbReference type="ARBA" id="ARBA00022640"/>
    </source>
</evidence>
<accession>A0AA87YVN2</accession>
<evidence type="ECO:0000256" key="3">
    <source>
        <dbReference type="ARBA" id="ARBA00022452"/>
    </source>
</evidence>
<dbReference type="InterPro" id="IPR039910">
    <property type="entry name" value="D15-like"/>
</dbReference>
<keyword evidence="8" id="KW-0653">Protein transport</keyword>
<comment type="caution">
    <text evidence="14">The sequence shown here is derived from an EMBL/GenBank/DDBJ whole genome shotgun (WGS) entry which is preliminary data.</text>
</comment>
<dbReference type="PANTHER" id="PTHR12815:SF42">
    <property type="entry name" value="BACTERIAL SURFACE ANTIGEN (D15) DOMAIN-CONTAINING PROTEIN"/>
    <property type="match status" value="1"/>
</dbReference>
<sequence>MAFFAAAAPSHLLNPTTLPSSFTSRPKLSPAAASSAAVTARSPALKCSLSSSSSSSSLSSSPNPEPSKLSTLAPFLDNIPKVLAASSAVTVVFRVCSPLLQAAGGGGEGGNGFSGGGGGGGGGGDGGGGGFWRRLFRPSTAFADESQSQEWDSHGLPANIVVQLNKLSGFKKYRVSDIAFLDRRRGNMVGPEDSFFEMVSLRPGGVYTKAQLQKELETLATCGMFEKVDMEGKTNADGSLGVTISFTESTWQSADKFRCINVGLMPQSKPIEMDPDMTDKEKLEYFLSQEKDYKRRIDRARPCLLPMPVYREVMQMLRDQGKVSARLLQRIRDRVQKWYHDEGYACAQVVNFGNLNTQEVVCEVVEGDITQLVIQFQDKLGNVVEGNTQIPVVRRELPKQQHPNVIGWSDQIRPVTLPSITCQREAPRSDWDTGVVSAVGTPMFKSARVLMSKRRGRALPGRLPRTPGGVSPAPAGVAPVRVGGGGWRCDVVQQWSARGTIQPGYTVHPSEVATSGRVTVLTEKGPPAGRSLLVGRSRLRPGYVFNIEAGKQALRNINSLALFSNIEVNPRPDEKNEGGIIVEIKLKELEQKTAEVSTEWSIVPGRGGYPTLASLQPGGTVTFEHRNIRGLNRSILGSVTTSNFCNPQDDLAFKLEYVHPYLDGVYNPRNRTLRVSCFNSRKLSPVFTGGPGVDEVPPIWVDRAGVKANITENFTRQSKFTYGLVMEEITTRDESSHICPNGQRVLPSGGISVDGPPTTLSGTGIDRMAFFQANITRDNTKFVNGAIVGQRNVFQVDQGLGIGSKFPFFNRHQLTVTKFFQLQQVEEGAGKSPPPVLVLHGHYGGCVGDLPSYDAFTLGGPYSVRGYNMGEIGAARNIVELAAEIRIPVKGTHAYAFVEHGNDLGSSKDVKGNPTEVYRRMGHGSSYGAGVKLGLVRAEYAVDHNSGTGAIFFRFGERF</sequence>
<feature type="domain" description="Toc75-like second POTRA" evidence="12">
    <location>
        <begin position="257"/>
        <end position="368"/>
    </location>
</feature>
<comment type="similarity">
    <text evidence="10">Belongs to the TOC75 family.</text>
</comment>
<name>A0AA87YVN2_FICCA</name>
<proteinExistence type="inferred from homology"/>
<dbReference type="Proteomes" id="UP001187192">
    <property type="component" value="Unassembled WGS sequence"/>
</dbReference>
<comment type="subcellular location">
    <subcellularLocation>
        <location evidence="1">Plastid</location>
        <location evidence="1">Chloroplast outer membrane</location>
        <topology evidence="1">Multi-pass membrane protein</topology>
    </subcellularLocation>
</comment>
<dbReference type="FunFam" id="2.40.160.50:FF:000004">
    <property type="entry name" value="Protein TOC75-3 chloroplastic"/>
    <property type="match status" value="1"/>
</dbReference>
<dbReference type="Pfam" id="PF01103">
    <property type="entry name" value="Omp85"/>
    <property type="match status" value="1"/>
</dbReference>
<dbReference type="Gene3D" id="3.10.20.310">
    <property type="entry name" value="membrane protein fhac"/>
    <property type="match status" value="2"/>
</dbReference>
<keyword evidence="6" id="KW-0812">Transmembrane</keyword>
<keyword evidence="2" id="KW-0813">Transport</keyword>
<keyword evidence="9" id="KW-0472">Membrane</keyword>
<protein>
    <recommendedName>
        <fullName evidence="16">Bacterial surface antigen (D15) domain-containing protein</fullName>
    </recommendedName>
</protein>
<keyword evidence="7" id="KW-1002">Plastid outer membrane</keyword>